<gene>
    <name evidence="1" type="ordered locus">AOLE_09260</name>
</gene>
<accession>A0AAN0P8D8</accession>
<dbReference type="KEGG" id="acd:AOLE_09260"/>
<reference evidence="1 2" key="1">
    <citation type="journal article" date="2010" name="J. Bacteriol.">
        <title>Complete genome sequence of the diesel-degrading Acinetobacter sp. strain DR1.</title>
        <authorList>
            <person name="Jung J."/>
            <person name="Baek J.H."/>
            <person name="Park W."/>
        </authorList>
    </citation>
    <scope>NUCLEOTIDE SEQUENCE [LARGE SCALE GENOMIC DNA]</scope>
    <source>
        <strain evidence="2">JCM 16667 / KCTC 23045 / DR1</strain>
    </source>
</reference>
<proteinExistence type="predicted"/>
<dbReference type="Proteomes" id="UP000000392">
    <property type="component" value="Chromosome"/>
</dbReference>
<name>A0AAN0P8D8_ACISD</name>
<organism evidence="1 2">
    <name type="scientific">Acinetobacter oleivorans (strain JCM 16667 / KCTC 23045 / DR1)</name>
    <dbReference type="NCBI Taxonomy" id="436717"/>
    <lineage>
        <taxon>Bacteria</taxon>
        <taxon>Pseudomonadati</taxon>
        <taxon>Pseudomonadota</taxon>
        <taxon>Gammaproteobacteria</taxon>
        <taxon>Moraxellales</taxon>
        <taxon>Moraxellaceae</taxon>
        <taxon>Acinetobacter</taxon>
    </lineage>
</organism>
<protein>
    <submittedName>
        <fullName evidence="1">Uncharacterized protein</fullName>
    </submittedName>
</protein>
<evidence type="ECO:0000313" key="2">
    <source>
        <dbReference type="Proteomes" id="UP000000392"/>
    </source>
</evidence>
<evidence type="ECO:0000313" key="1">
    <source>
        <dbReference type="EMBL" id="ADI90741.1"/>
    </source>
</evidence>
<dbReference type="EMBL" id="CP002080">
    <property type="protein sequence ID" value="ADI90741.1"/>
    <property type="molecule type" value="Genomic_DNA"/>
</dbReference>
<sequence>MSDKQIHTFAQKLSQHPDLASQFAVKGESYDQLAACIAVKLSNPAQVK</sequence>
<dbReference type="AlphaFoldDB" id="A0AAN0P8D8"/>